<dbReference type="AlphaFoldDB" id="A0AA87MP55"/>
<sequence>MELIKQFLSKVDQVFALCRKSSLDLVLIKSIRILEGVLDLNSIRDLSTKLT</sequence>
<name>A0AA87MP55_9LEPT</name>
<reference evidence="1 2" key="1">
    <citation type="journal article" date="2014" name="Int. J. Syst. Evol. Microbiol.">
        <title>Leptospira mayottensis sp. nov., a pathogenic species of the genus Leptospira isolated from humans.</title>
        <authorList>
            <person name="Bourhy P."/>
            <person name="Collet L."/>
            <person name="Brisse S."/>
            <person name="Picardeau M."/>
        </authorList>
    </citation>
    <scope>NUCLEOTIDE SEQUENCE [LARGE SCALE GENOMIC DNA]</scope>
    <source>
        <strain evidence="1 2">200901122</strain>
    </source>
</reference>
<proteinExistence type="predicted"/>
<protein>
    <submittedName>
        <fullName evidence="1">Uncharacterized protein</fullName>
    </submittedName>
</protein>
<evidence type="ECO:0000313" key="1">
    <source>
        <dbReference type="EMBL" id="EKS01119.1"/>
    </source>
</evidence>
<gene>
    <name evidence="1" type="ORF">LEP1GSC125_3787</name>
</gene>
<organism evidence="1 2">
    <name type="scientific">Leptospira mayottensis 200901122</name>
    <dbReference type="NCBI Taxonomy" id="1193010"/>
    <lineage>
        <taxon>Bacteria</taxon>
        <taxon>Pseudomonadati</taxon>
        <taxon>Spirochaetota</taxon>
        <taxon>Spirochaetia</taxon>
        <taxon>Leptospirales</taxon>
        <taxon>Leptospiraceae</taxon>
        <taxon>Leptospira</taxon>
    </lineage>
</organism>
<dbReference type="EMBL" id="AKWM02000024">
    <property type="protein sequence ID" value="EKS01119.1"/>
    <property type="molecule type" value="Genomic_DNA"/>
</dbReference>
<evidence type="ECO:0000313" key="2">
    <source>
        <dbReference type="Proteomes" id="UP000001343"/>
    </source>
</evidence>
<comment type="caution">
    <text evidence="1">The sequence shown here is derived from an EMBL/GenBank/DDBJ whole genome shotgun (WGS) entry which is preliminary data.</text>
</comment>
<dbReference type="Proteomes" id="UP000001343">
    <property type="component" value="Unassembled WGS sequence"/>
</dbReference>
<accession>A0AA87MP55</accession>